<evidence type="ECO:0000313" key="2">
    <source>
        <dbReference type="EMBL" id="KAJ3432256.1"/>
    </source>
</evidence>
<name>A0AAV7YR42_9EUKA</name>
<organism evidence="2 4">
    <name type="scientific">Anaeramoeba flamelloides</name>
    <dbReference type="NCBI Taxonomy" id="1746091"/>
    <lineage>
        <taxon>Eukaryota</taxon>
        <taxon>Metamonada</taxon>
        <taxon>Anaeramoebidae</taxon>
        <taxon>Anaeramoeba</taxon>
    </lineage>
</organism>
<dbReference type="EMBL" id="JAOAOG010000267">
    <property type="protein sequence ID" value="KAJ6234788.1"/>
    <property type="molecule type" value="Genomic_DNA"/>
</dbReference>
<keyword evidence="1" id="KW-0175">Coiled coil</keyword>
<evidence type="ECO:0000313" key="4">
    <source>
        <dbReference type="Proteomes" id="UP001146793"/>
    </source>
</evidence>
<proteinExistence type="predicted"/>
<gene>
    <name evidence="2" type="ORF">M0812_21187</name>
    <name evidence="3" type="ORF">M0813_29080</name>
</gene>
<dbReference type="InterPro" id="IPR013726">
    <property type="entry name" value="Mitofissin"/>
</dbReference>
<protein>
    <submittedName>
        <fullName evidence="2">Uncharacterized protein</fullName>
    </submittedName>
</protein>
<reference evidence="3" key="1">
    <citation type="submission" date="2022-08" db="EMBL/GenBank/DDBJ databases">
        <title>Novel sulfate-reducing endosymbionts in the free-living metamonad Anaeramoeba.</title>
        <authorList>
            <person name="Jerlstrom-Hultqvist J."/>
            <person name="Cepicka I."/>
            <person name="Gallot-Lavallee L."/>
            <person name="Salas-Leiva D."/>
            <person name="Curtis B.A."/>
            <person name="Zahonova K."/>
            <person name="Pipaliya S."/>
            <person name="Dacks J."/>
            <person name="Roger A.J."/>
        </authorList>
    </citation>
    <scope>NUCLEOTIDE SEQUENCE</scope>
    <source>
        <strain evidence="3">Schooner1</strain>
    </source>
</reference>
<dbReference type="EMBL" id="JANTQA010000047">
    <property type="protein sequence ID" value="KAJ3432256.1"/>
    <property type="molecule type" value="Genomic_DNA"/>
</dbReference>
<dbReference type="Proteomes" id="UP001146793">
    <property type="component" value="Unassembled WGS sequence"/>
</dbReference>
<dbReference type="Proteomes" id="UP001150062">
    <property type="component" value="Unassembled WGS sequence"/>
</dbReference>
<feature type="coiled-coil region" evidence="1">
    <location>
        <begin position="77"/>
        <end position="104"/>
    </location>
</feature>
<comment type="caution">
    <text evidence="2">The sequence shown here is derived from an EMBL/GenBank/DDBJ whole genome shotgun (WGS) entry which is preliminary data.</text>
</comment>
<evidence type="ECO:0000313" key="3">
    <source>
        <dbReference type="EMBL" id="KAJ6234788.1"/>
    </source>
</evidence>
<evidence type="ECO:0000313" key="5">
    <source>
        <dbReference type="Proteomes" id="UP001150062"/>
    </source>
</evidence>
<sequence>MSFSTLKKTATIVGGATIISTSLSVLHRKELIDLETKGIPNETIRYFIEKYLDVGDFIVDQTCELLGIPIEKPPRKAGIFEKTLKKAEKKVKKISKEIQNDFKQK</sequence>
<reference evidence="2" key="2">
    <citation type="submission" date="2022-08" db="EMBL/GenBank/DDBJ databases">
        <title>Novel sulphate-reducing endosymbionts in the free-living metamonad Anaeramoeba.</title>
        <authorList>
            <person name="Jerlstrom-Hultqvist J."/>
            <person name="Cepicka I."/>
            <person name="Gallot-Lavallee L."/>
            <person name="Salas-Leiva D."/>
            <person name="Curtis B.A."/>
            <person name="Zahonova K."/>
            <person name="Pipaliya S."/>
            <person name="Dacks J."/>
            <person name="Roger A.J."/>
        </authorList>
    </citation>
    <scope>NUCLEOTIDE SEQUENCE</scope>
    <source>
        <strain evidence="2">Busselton2</strain>
    </source>
</reference>
<dbReference type="AlphaFoldDB" id="A0AAV7YR42"/>
<accession>A0AAV7YR42</accession>
<keyword evidence="5" id="KW-1185">Reference proteome</keyword>
<evidence type="ECO:0000256" key="1">
    <source>
        <dbReference type="SAM" id="Coils"/>
    </source>
</evidence>
<dbReference type="Pfam" id="PF08520">
    <property type="entry name" value="Mitofissin"/>
    <property type="match status" value="1"/>
</dbReference>